<dbReference type="GO" id="GO:0000408">
    <property type="term" value="C:EKC/KEOPS complex"/>
    <property type="evidence" value="ECO:0007669"/>
    <property type="project" value="TreeGrafter"/>
</dbReference>
<dbReference type="GeneID" id="37023590"/>
<dbReference type="EMBL" id="KZ819604">
    <property type="protein sequence ID" value="PWN33493.1"/>
    <property type="molecule type" value="Genomic_DNA"/>
</dbReference>
<evidence type="ECO:0000313" key="4">
    <source>
        <dbReference type="Proteomes" id="UP000245771"/>
    </source>
</evidence>
<dbReference type="GO" id="GO:0070525">
    <property type="term" value="P:tRNA threonylcarbamoyladenosine metabolic process"/>
    <property type="evidence" value="ECO:0007669"/>
    <property type="project" value="TreeGrafter"/>
</dbReference>
<feature type="compositionally biased region" description="Low complexity" evidence="2">
    <location>
        <begin position="101"/>
        <end position="117"/>
    </location>
</feature>
<dbReference type="InterPro" id="IPR015419">
    <property type="entry name" value="CTAG/Pcc1"/>
</dbReference>
<gene>
    <name evidence="3" type="ORF">FA14DRAFT_190641</name>
</gene>
<dbReference type="Pfam" id="PF09341">
    <property type="entry name" value="Pcc1"/>
    <property type="match status" value="1"/>
</dbReference>
<dbReference type="PANTHER" id="PTHR31283">
    <property type="entry name" value="EKC/KEOPS COMPLEX SUBUNIT PCC1 FAMILY MEMBER"/>
    <property type="match status" value="1"/>
</dbReference>
<reference evidence="3 4" key="1">
    <citation type="journal article" date="2018" name="Mol. Biol. Evol.">
        <title>Broad Genomic Sampling Reveals a Smut Pathogenic Ancestry of the Fungal Clade Ustilaginomycotina.</title>
        <authorList>
            <person name="Kijpornyongpan T."/>
            <person name="Mondo S.J."/>
            <person name="Barry K."/>
            <person name="Sandor L."/>
            <person name="Lee J."/>
            <person name="Lipzen A."/>
            <person name="Pangilinan J."/>
            <person name="LaButti K."/>
            <person name="Hainaut M."/>
            <person name="Henrissat B."/>
            <person name="Grigoriev I.V."/>
            <person name="Spatafora J.W."/>
            <person name="Aime M.C."/>
        </authorList>
    </citation>
    <scope>NUCLEOTIDE SEQUENCE [LARGE SCALE GENOMIC DNA]</scope>
    <source>
        <strain evidence="3 4">MCA 3882</strain>
    </source>
</reference>
<feature type="region of interest" description="Disordered" evidence="2">
    <location>
        <begin position="101"/>
        <end position="129"/>
    </location>
</feature>
<dbReference type="InParanoid" id="A0A316VB96"/>
<organism evidence="3 4">
    <name type="scientific">Meira miltonrushii</name>
    <dbReference type="NCBI Taxonomy" id="1280837"/>
    <lineage>
        <taxon>Eukaryota</taxon>
        <taxon>Fungi</taxon>
        <taxon>Dikarya</taxon>
        <taxon>Basidiomycota</taxon>
        <taxon>Ustilaginomycotina</taxon>
        <taxon>Exobasidiomycetes</taxon>
        <taxon>Exobasidiales</taxon>
        <taxon>Brachybasidiaceae</taxon>
        <taxon>Meira</taxon>
    </lineage>
</organism>
<evidence type="ECO:0000313" key="3">
    <source>
        <dbReference type="EMBL" id="PWN33493.1"/>
    </source>
</evidence>
<evidence type="ECO:0000256" key="1">
    <source>
        <dbReference type="ARBA" id="ARBA00007073"/>
    </source>
</evidence>
<protein>
    <submittedName>
        <fullName evidence="3">Pcc1-domain-containing protein</fullName>
    </submittedName>
</protein>
<dbReference type="Gene3D" id="3.30.310.50">
    <property type="entry name" value="Alpha-D-phosphohexomutase, C-terminal domain"/>
    <property type="match status" value="1"/>
</dbReference>
<dbReference type="OrthoDB" id="10025739at2759"/>
<name>A0A316VB96_9BASI</name>
<dbReference type="PANTHER" id="PTHR31283:SF5">
    <property type="entry name" value="EKC_KEOPS COMPLEX SUBUNIT LAGE3"/>
    <property type="match status" value="1"/>
</dbReference>
<comment type="similarity">
    <text evidence="1">Belongs to the CTAG/PCC1 family.</text>
</comment>
<accession>A0A316VB96</accession>
<proteinExistence type="inferred from homology"/>
<evidence type="ECO:0000256" key="2">
    <source>
        <dbReference type="SAM" id="MobiDB-lite"/>
    </source>
</evidence>
<dbReference type="RefSeq" id="XP_025353795.1">
    <property type="nucleotide sequence ID" value="XM_025501809.1"/>
</dbReference>
<sequence length="129" mass="14546">MAEMRWAPIEYNALPNPELRHTLTLNIPMPTALSAQQLYRVLSVDKELKPIDSTIRYRITEQTSDIVDIQINCRSIRQLRLTTNALMDSISLVIATMEAFTPESQQSTQQPSQPITEAEFELNGTGRAG</sequence>
<dbReference type="Proteomes" id="UP000245771">
    <property type="component" value="Unassembled WGS sequence"/>
</dbReference>
<keyword evidence="4" id="KW-1185">Reference proteome</keyword>
<dbReference type="AlphaFoldDB" id="A0A316VB96"/>